<dbReference type="AlphaFoldDB" id="A0A849AH77"/>
<dbReference type="RefSeq" id="WP_171154890.1">
    <property type="nucleotide sequence ID" value="NZ_JABENB010000001.1"/>
</dbReference>
<dbReference type="Proteomes" id="UP000557772">
    <property type="component" value="Unassembled WGS sequence"/>
</dbReference>
<reference evidence="1 2" key="1">
    <citation type="submission" date="2020-05" db="EMBL/GenBank/DDBJ databases">
        <title>Flexivirga sp. ID2601S isolated from air conditioner.</title>
        <authorList>
            <person name="Kim D.H."/>
        </authorList>
    </citation>
    <scope>NUCLEOTIDE SEQUENCE [LARGE SCALE GENOMIC DNA]</scope>
    <source>
        <strain evidence="1 2">ID2601S</strain>
    </source>
</reference>
<sequence length="127" mass="13710">MMEYEIHARHEDGWWMIDIPAIDGLTQARRLADVEAEAADYIMVDQDVPPSAVSVKVTSIVAGGHEFGGVLGDLVLVRAKAREAEAEAMSQARRVALELADSDVPVRDIGAAIGVSYQRAHQLVSGK</sequence>
<proteinExistence type="predicted"/>
<evidence type="ECO:0000313" key="1">
    <source>
        <dbReference type="EMBL" id="NNG39805.1"/>
    </source>
</evidence>
<protein>
    <submittedName>
        <fullName evidence="1">HicB family toxin-antitoxin system</fullName>
    </submittedName>
</protein>
<organism evidence="1 2">
    <name type="scientific">Flexivirga aerilata</name>
    <dbReference type="NCBI Taxonomy" id="1656889"/>
    <lineage>
        <taxon>Bacteria</taxon>
        <taxon>Bacillati</taxon>
        <taxon>Actinomycetota</taxon>
        <taxon>Actinomycetes</taxon>
        <taxon>Micrococcales</taxon>
        <taxon>Dermacoccaceae</taxon>
        <taxon>Flexivirga</taxon>
    </lineage>
</organism>
<evidence type="ECO:0000313" key="2">
    <source>
        <dbReference type="Proteomes" id="UP000557772"/>
    </source>
</evidence>
<name>A0A849AH77_9MICO</name>
<dbReference type="EMBL" id="JABENB010000001">
    <property type="protein sequence ID" value="NNG39805.1"/>
    <property type="molecule type" value="Genomic_DNA"/>
</dbReference>
<gene>
    <name evidence="1" type="ORF">HJ588_11035</name>
</gene>
<comment type="caution">
    <text evidence="1">The sequence shown here is derived from an EMBL/GenBank/DDBJ whole genome shotgun (WGS) entry which is preliminary data.</text>
</comment>
<keyword evidence="2" id="KW-1185">Reference proteome</keyword>
<accession>A0A849AH77</accession>